<dbReference type="AlphaFoldDB" id="A0AAC9AXR9"/>
<reference evidence="1 2" key="2">
    <citation type="journal article" date="2016" name="Genome Announc.">
        <title>Complete Genome Sequence of Sphingopyxis macrogoltabida Strain 203N (NBRC 111659), a Polyethylene Glycol Degrader.</title>
        <authorList>
            <person name="Ohtsubo Y."/>
            <person name="Nonoyama S."/>
            <person name="Nagata Y."/>
            <person name="Numata M."/>
            <person name="Tsuchikane K."/>
            <person name="Hosoyama A."/>
            <person name="Yamazoe A."/>
            <person name="Tsuda M."/>
            <person name="Fujita N."/>
            <person name="Kawai F."/>
        </authorList>
    </citation>
    <scope>NUCLEOTIDE SEQUENCE [LARGE SCALE GENOMIC DNA]</scope>
    <source>
        <strain evidence="1 2">203N</strain>
    </source>
</reference>
<organism evidence="1 2">
    <name type="scientific">Sphingopyxis macrogoltabida</name>
    <name type="common">Sphingomonas macrogoltabidus</name>
    <dbReference type="NCBI Taxonomy" id="33050"/>
    <lineage>
        <taxon>Bacteria</taxon>
        <taxon>Pseudomonadati</taxon>
        <taxon>Pseudomonadota</taxon>
        <taxon>Alphaproteobacteria</taxon>
        <taxon>Sphingomonadales</taxon>
        <taxon>Sphingomonadaceae</taxon>
        <taxon>Sphingopyxis</taxon>
    </lineage>
</organism>
<keyword evidence="2" id="KW-1185">Reference proteome</keyword>
<gene>
    <name evidence="1" type="ORF">ATM17_22910</name>
</gene>
<evidence type="ECO:0000313" key="2">
    <source>
        <dbReference type="Proteomes" id="UP000076088"/>
    </source>
</evidence>
<accession>A0AAC9AXR9</accession>
<reference evidence="2" key="1">
    <citation type="submission" date="2015-11" db="EMBL/GenBank/DDBJ databases">
        <title>Complete genome sequence of a polyethylene-glycol degrader Sphingopyxis macrogoltabida 203N (NBRC 111659).</title>
        <authorList>
            <person name="Yoshiyuki O."/>
            <person name="Shouta N."/>
            <person name="Nagata Y."/>
            <person name="Numata M."/>
            <person name="Tsuchikane K."/>
            <person name="Hosoyama A."/>
            <person name="Yamazoe A."/>
            <person name="Tsuda M."/>
            <person name="Fujita N."/>
            <person name="Kawai F."/>
        </authorList>
    </citation>
    <scope>NUCLEOTIDE SEQUENCE [LARGE SCALE GENOMIC DNA]</scope>
    <source>
        <strain evidence="2">203N</strain>
    </source>
</reference>
<dbReference type="Proteomes" id="UP000076088">
    <property type="component" value="Chromosome"/>
</dbReference>
<dbReference type="KEGG" id="smaz:LH19_22355"/>
<evidence type="ECO:0000313" key="1">
    <source>
        <dbReference type="EMBL" id="AMU91867.1"/>
    </source>
</evidence>
<protein>
    <submittedName>
        <fullName evidence="1">Choline dehydrogenase-like flavoprotein</fullName>
    </submittedName>
</protein>
<name>A0AAC9AXR9_SPHMC</name>
<dbReference type="EMBL" id="CP013344">
    <property type="protein sequence ID" value="AMU91867.1"/>
    <property type="molecule type" value="Genomic_DNA"/>
</dbReference>
<proteinExistence type="predicted"/>
<dbReference type="RefSeq" id="WP_257720444.1">
    <property type="nucleotide sequence ID" value="NZ_CP009429.1"/>
</dbReference>
<sequence length="44" mass="4796">MNKSEISIVDLGDARVETRGTGELGPLDIQTFQRTYNAGIQADD</sequence>